<dbReference type="EMBL" id="LGRB01000020">
    <property type="protein sequence ID" value="OCT45361.1"/>
    <property type="molecule type" value="Genomic_DNA"/>
</dbReference>
<reference evidence="3" key="1">
    <citation type="submission" date="2015-07" db="EMBL/GenBank/DDBJ databases">
        <authorList>
            <person name="Teixeira M.M."/>
            <person name="Souza R.C."/>
            <person name="Almeida L.G."/>
            <person name="Vicente V.A."/>
            <person name="de Hoog S."/>
            <person name="Bocca A.L."/>
            <person name="de Almeida S.R."/>
            <person name="Vasconcelos A.T."/>
            <person name="Felipe M.S."/>
        </authorList>
    </citation>
    <scope>NUCLEOTIDE SEQUENCE [LARGE SCALE GENOMIC DNA]</scope>
    <source>
        <strain evidence="3">KSF</strain>
    </source>
</reference>
<comment type="caution">
    <text evidence="2">The sequence shown here is derived from an EMBL/GenBank/DDBJ whole genome shotgun (WGS) entry which is preliminary data.</text>
</comment>
<name>A0A1C1CA71_9EURO</name>
<organism evidence="2 3">
    <name type="scientific">Cladophialophora carrionii</name>
    <dbReference type="NCBI Taxonomy" id="86049"/>
    <lineage>
        <taxon>Eukaryota</taxon>
        <taxon>Fungi</taxon>
        <taxon>Dikarya</taxon>
        <taxon>Ascomycota</taxon>
        <taxon>Pezizomycotina</taxon>
        <taxon>Eurotiomycetes</taxon>
        <taxon>Chaetothyriomycetidae</taxon>
        <taxon>Chaetothyriales</taxon>
        <taxon>Herpotrichiellaceae</taxon>
        <taxon>Cladophialophora</taxon>
    </lineage>
</organism>
<dbReference type="Proteomes" id="UP000094526">
    <property type="component" value="Unassembled WGS sequence"/>
</dbReference>
<proteinExistence type="predicted"/>
<protein>
    <submittedName>
        <fullName evidence="2">Uncharacterized protein</fullName>
    </submittedName>
</protein>
<evidence type="ECO:0000256" key="1">
    <source>
        <dbReference type="SAM" id="MobiDB-lite"/>
    </source>
</evidence>
<evidence type="ECO:0000313" key="2">
    <source>
        <dbReference type="EMBL" id="OCT45361.1"/>
    </source>
</evidence>
<dbReference type="AlphaFoldDB" id="A0A1C1CA71"/>
<sequence length="130" mass="14711">MGGVAAHGLGTPTVANMLETSAYLFGRPTSNPFEYMVILLPNSPRIFNRPDKKFLWVNKSADAVSLSSSDRAEKLRIFQFVQQQRPRPVTEKKENNRRKRRGLARITIHPGPVTPSNPAGIRRYRPLSIR</sequence>
<dbReference type="VEuPathDB" id="FungiDB:CLCR_06415"/>
<gene>
    <name evidence="2" type="ORF">CLCR_06415</name>
</gene>
<evidence type="ECO:0000313" key="3">
    <source>
        <dbReference type="Proteomes" id="UP000094526"/>
    </source>
</evidence>
<keyword evidence="3" id="KW-1185">Reference proteome</keyword>
<accession>A0A1C1CA71</accession>
<feature type="region of interest" description="Disordered" evidence="1">
    <location>
        <begin position="84"/>
        <end position="120"/>
    </location>
</feature>